<name>A0A4U8YY22_METTU</name>
<dbReference type="RefSeq" id="WP_134487011.1">
    <property type="nucleotide sequence ID" value="NZ_CP139089.1"/>
</dbReference>
<organism evidence="3 4">
    <name type="scientific">Methylocella tundrae</name>
    <dbReference type="NCBI Taxonomy" id="227605"/>
    <lineage>
        <taxon>Bacteria</taxon>
        <taxon>Pseudomonadati</taxon>
        <taxon>Pseudomonadota</taxon>
        <taxon>Alphaproteobacteria</taxon>
        <taxon>Hyphomicrobiales</taxon>
        <taxon>Beijerinckiaceae</taxon>
        <taxon>Methylocella</taxon>
    </lineage>
</organism>
<feature type="chain" id="PRO_5020414772" evidence="2">
    <location>
        <begin position="23"/>
        <end position="112"/>
    </location>
</feature>
<evidence type="ECO:0000256" key="1">
    <source>
        <dbReference type="SAM" id="MobiDB-lite"/>
    </source>
</evidence>
<dbReference type="AlphaFoldDB" id="A0A4U8YY22"/>
<gene>
    <name evidence="3" type="ORF">MTUNDRAET4_0739</name>
</gene>
<evidence type="ECO:0000313" key="4">
    <source>
        <dbReference type="Proteomes" id="UP000294360"/>
    </source>
</evidence>
<sequence length="112" mass="11133">MRKEIPLILAAAVGFYAIPAVAQTAPGAPGSNEVIPEKNQGIPSTQPKDGVPLTSGRSGSLSDRLDAGDGVIKPKPGVDPGIVRPAPVPHPNSTPVIPPAGTPGGPPGAEPK</sequence>
<dbReference type="KEGG" id="mtun:MTUNDRAET4_0739"/>
<feature type="compositionally biased region" description="Pro residues" evidence="1">
    <location>
        <begin position="86"/>
        <end position="112"/>
    </location>
</feature>
<keyword evidence="2" id="KW-0732">Signal</keyword>
<feature type="signal peptide" evidence="2">
    <location>
        <begin position="1"/>
        <end position="22"/>
    </location>
</feature>
<dbReference type="EMBL" id="LR536450">
    <property type="protein sequence ID" value="VFU07632.1"/>
    <property type="molecule type" value="Genomic_DNA"/>
</dbReference>
<evidence type="ECO:0000256" key="2">
    <source>
        <dbReference type="SAM" id="SignalP"/>
    </source>
</evidence>
<dbReference type="Proteomes" id="UP000294360">
    <property type="component" value="Chromosome"/>
</dbReference>
<protein>
    <submittedName>
        <fullName evidence="3">Uncharacterized protein</fullName>
    </submittedName>
</protein>
<dbReference type="OrthoDB" id="8004454at2"/>
<feature type="region of interest" description="Disordered" evidence="1">
    <location>
        <begin position="23"/>
        <end position="112"/>
    </location>
</feature>
<evidence type="ECO:0000313" key="3">
    <source>
        <dbReference type="EMBL" id="VFU07632.1"/>
    </source>
</evidence>
<proteinExistence type="predicted"/>
<reference evidence="3 4" key="1">
    <citation type="submission" date="2019-03" db="EMBL/GenBank/DDBJ databases">
        <authorList>
            <person name="Kox A.R. M."/>
        </authorList>
    </citation>
    <scope>NUCLEOTIDE SEQUENCE [LARGE SCALE GENOMIC DNA]</scope>
    <source>
        <strain evidence="3">MTUNDRAET4 annotated genome</strain>
    </source>
</reference>
<accession>A0A4U8YY22</accession>